<gene>
    <name evidence="4" type="ORF">ACFSSE_05235</name>
</gene>
<dbReference type="InterPro" id="IPR032466">
    <property type="entry name" value="Metal_Hydrolase"/>
</dbReference>
<feature type="signal peptide" evidence="2">
    <location>
        <begin position="1"/>
        <end position="19"/>
    </location>
</feature>
<proteinExistence type="predicted"/>
<dbReference type="Proteomes" id="UP001597546">
    <property type="component" value="Unassembled WGS sequence"/>
</dbReference>
<protein>
    <submittedName>
        <fullName evidence="4">Amidohydrolase family protein</fullName>
    </submittedName>
</protein>
<dbReference type="Pfam" id="PF07969">
    <property type="entry name" value="Amidohydro_3"/>
    <property type="match status" value="1"/>
</dbReference>
<evidence type="ECO:0000313" key="4">
    <source>
        <dbReference type="EMBL" id="MFD2731102.1"/>
    </source>
</evidence>
<feature type="domain" description="Amidohydrolase 3" evidence="3">
    <location>
        <begin position="64"/>
        <end position="502"/>
    </location>
</feature>
<dbReference type="InterPro" id="IPR013108">
    <property type="entry name" value="Amidohydro_3"/>
</dbReference>
<dbReference type="Gene3D" id="2.30.40.10">
    <property type="entry name" value="Urease, subunit C, domain 1"/>
    <property type="match status" value="2"/>
</dbReference>
<comment type="caution">
    <text evidence="4">The sequence shown here is derived from an EMBL/GenBank/DDBJ whole genome shotgun (WGS) entry which is preliminary data.</text>
</comment>
<dbReference type="EMBL" id="JBHULV010000015">
    <property type="protein sequence ID" value="MFD2731102.1"/>
    <property type="molecule type" value="Genomic_DNA"/>
</dbReference>
<dbReference type="PANTHER" id="PTHR11113:SF2">
    <property type="entry name" value="ADENINE DEAMINASE"/>
    <property type="match status" value="1"/>
</dbReference>
<keyword evidence="2" id="KW-0732">Signal</keyword>
<evidence type="ECO:0000256" key="1">
    <source>
        <dbReference type="ARBA" id="ARBA00022801"/>
    </source>
</evidence>
<dbReference type="SUPFAM" id="SSF51556">
    <property type="entry name" value="Metallo-dependent hydrolases"/>
    <property type="match status" value="1"/>
</dbReference>
<name>A0ABW5TQ29_9SPHI</name>
<dbReference type="SUPFAM" id="SSF51338">
    <property type="entry name" value="Composite domain of metallo-dependent hydrolases"/>
    <property type="match status" value="1"/>
</dbReference>
<reference evidence="5" key="1">
    <citation type="journal article" date="2019" name="Int. J. Syst. Evol. Microbiol.">
        <title>The Global Catalogue of Microorganisms (GCM) 10K type strain sequencing project: providing services to taxonomists for standard genome sequencing and annotation.</title>
        <authorList>
            <consortium name="The Broad Institute Genomics Platform"/>
            <consortium name="The Broad Institute Genome Sequencing Center for Infectious Disease"/>
            <person name="Wu L."/>
            <person name="Ma J."/>
        </authorList>
    </citation>
    <scope>NUCLEOTIDE SEQUENCE [LARGE SCALE GENOMIC DNA]</scope>
    <source>
        <strain evidence="5">KCTC 42456</strain>
    </source>
</reference>
<sequence>MRFLFILSIFLLLNLSLKAQQYDVIFKNAKVLDGTGNSWYRADVATKGNLITKISPNIIAKAKQVIDVNGLFLTPGFIDVHTHIENDEEKTPTANSFIYDGVTSVITGNCGSSEVNIKKYLNYVDSVRLSINVGVLIGHNSVRKAVIGRANREPNPQELQQMKTIVSQAMQDGAMGLSTGLIYIPGTYTKTDEIIELAKVVAPHNGLYATHMRSESGKVKEAINEAITVGEAAGIPVQISHFKIGGKQNWGQSDQTLALVKQARLKGLDVTIDQYPYTASNTSISTLLPDDVLADGQDSLIARLNNPKIKEKVVREMLSSLKSKTLKHYNYAVVAYYALDTSYNGKSIEEINLMKGRKHKAKAEVETILDIMRNGGAGAVFHGMSEDDVKNIMQYPFNMPASDAGIREFGAGIPHPRGYGTNARVLGKYVREEKVISLEEAVRRMTSLPAQKFQIKDRGLIKEGMKADIVVFDADKVIDLSTYAKPHALSTGFKHVMVNGRLTLENGVHNRVRNGVALRHEE</sequence>
<dbReference type="InterPro" id="IPR011059">
    <property type="entry name" value="Metal-dep_hydrolase_composite"/>
</dbReference>
<dbReference type="RefSeq" id="WP_379042285.1">
    <property type="nucleotide sequence ID" value="NZ_JBHSKW010000021.1"/>
</dbReference>
<dbReference type="PANTHER" id="PTHR11113">
    <property type="entry name" value="N-ACETYLGLUCOSAMINE-6-PHOSPHATE DEACETYLASE"/>
    <property type="match status" value="1"/>
</dbReference>
<dbReference type="InterPro" id="IPR023100">
    <property type="entry name" value="D-aminoacylase_insert_dom_sf"/>
</dbReference>
<evidence type="ECO:0000313" key="5">
    <source>
        <dbReference type="Proteomes" id="UP001597546"/>
    </source>
</evidence>
<feature type="chain" id="PRO_5046008815" evidence="2">
    <location>
        <begin position="20"/>
        <end position="522"/>
    </location>
</feature>
<accession>A0ABW5TQ29</accession>
<keyword evidence="5" id="KW-1185">Reference proteome</keyword>
<evidence type="ECO:0000259" key="3">
    <source>
        <dbReference type="Pfam" id="PF07969"/>
    </source>
</evidence>
<dbReference type="Gene3D" id="3.20.20.140">
    <property type="entry name" value="Metal-dependent hydrolases"/>
    <property type="match status" value="2"/>
</dbReference>
<dbReference type="Gene3D" id="3.30.1490.130">
    <property type="entry name" value="D-aminoacylase. Domain 3"/>
    <property type="match status" value="1"/>
</dbReference>
<dbReference type="CDD" id="cd01297">
    <property type="entry name" value="D-aminoacylase"/>
    <property type="match status" value="1"/>
</dbReference>
<organism evidence="4 5">
    <name type="scientific">Pedobacter alpinus</name>
    <dbReference type="NCBI Taxonomy" id="1590643"/>
    <lineage>
        <taxon>Bacteria</taxon>
        <taxon>Pseudomonadati</taxon>
        <taxon>Bacteroidota</taxon>
        <taxon>Sphingobacteriia</taxon>
        <taxon>Sphingobacteriales</taxon>
        <taxon>Sphingobacteriaceae</taxon>
        <taxon>Pedobacter</taxon>
    </lineage>
</organism>
<keyword evidence="1" id="KW-0378">Hydrolase</keyword>
<evidence type="ECO:0000256" key="2">
    <source>
        <dbReference type="SAM" id="SignalP"/>
    </source>
</evidence>